<protein>
    <submittedName>
        <fullName evidence="9">DNA internalization-related competence protein ComEC/Rec2</fullName>
    </submittedName>
</protein>
<evidence type="ECO:0000256" key="5">
    <source>
        <dbReference type="ARBA" id="ARBA00023136"/>
    </source>
</evidence>
<evidence type="ECO:0000256" key="3">
    <source>
        <dbReference type="ARBA" id="ARBA00022692"/>
    </source>
</evidence>
<evidence type="ECO:0000256" key="4">
    <source>
        <dbReference type="ARBA" id="ARBA00022989"/>
    </source>
</evidence>
<evidence type="ECO:0000313" key="9">
    <source>
        <dbReference type="EMBL" id="CAA9358812.1"/>
    </source>
</evidence>
<dbReference type="Gene3D" id="3.60.15.10">
    <property type="entry name" value="Ribonuclease Z/Hydroxyacylglutathione hydrolase-like"/>
    <property type="match status" value="1"/>
</dbReference>
<dbReference type="PANTHER" id="PTHR30619">
    <property type="entry name" value="DNA INTERNALIZATION/COMPETENCE PROTEIN COMEC/REC2"/>
    <property type="match status" value="1"/>
</dbReference>
<name>A0A6J4MIK4_9ACTN</name>
<dbReference type="GO" id="GO:0005886">
    <property type="term" value="C:plasma membrane"/>
    <property type="evidence" value="ECO:0007669"/>
    <property type="project" value="UniProtKB-SubCell"/>
</dbReference>
<feature type="transmembrane region" description="Helical" evidence="6">
    <location>
        <begin position="425"/>
        <end position="445"/>
    </location>
</feature>
<feature type="transmembrane region" description="Helical" evidence="6">
    <location>
        <begin position="237"/>
        <end position="257"/>
    </location>
</feature>
<dbReference type="Pfam" id="PF00753">
    <property type="entry name" value="Lactamase_B"/>
    <property type="match status" value="1"/>
</dbReference>
<feature type="transmembrane region" description="Helical" evidence="6">
    <location>
        <begin position="364"/>
        <end position="386"/>
    </location>
</feature>
<dbReference type="InterPro" id="IPR004477">
    <property type="entry name" value="ComEC_N"/>
</dbReference>
<dbReference type="SUPFAM" id="SSF56281">
    <property type="entry name" value="Metallo-hydrolase/oxidoreductase"/>
    <property type="match status" value="1"/>
</dbReference>
<dbReference type="InterPro" id="IPR052159">
    <property type="entry name" value="Competence_DNA_uptake"/>
</dbReference>
<dbReference type="InterPro" id="IPR001279">
    <property type="entry name" value="Metallo-B-lactamas"/>
</dbReference>
<proteinExistence type="predicted"/>
<feature type="transmembrane region" description="Helical" evidence="6">
    <location>
        <begin position="487"/>
        <end position="504"/>
    </location>
</feature>
<feature type="transmembrane region" description="Helical" evidence="6">
    <location>
        <begin position="56"/>
        <end position="74"/>
    </location>
</feature>
<gene>
    <name evidence="9" type="ORF">AVDCRST_MAG72-2032</name>
</gene>
<keyword evidence="4 6" id="KW-1133">Transmembrane helix</keyword>
<feature type="domain" description="ComEC/Rec2-related protein" evidence="8">
    <location>
        <begin position="216"/>
        <end position="478"/>
    </location>
</feature>
<feature type="domain" description="Metallo-beta-lactamase" evidence="7">
    <location>
        <begin position="520"/>
        <end position="602"/>
    </location>
</feature>
<feature type="transmembrane region" description="Helical" evidence="6">
    <location>
        <begin position="329"/>
        <end position="352"/>
    </location>
</feature>
<feature type="transmembrane region" description="Helical" evidence="6">
    <location>
        <begin position="269"/>
        <end position="286"/>
    </location>
</feature>
<evidence type="ECO:0000259" key="7">
    <source>
        <dbReference type="Pfam" id="PF00753"/>
    </source>
</evidence>
<dbReference type="InterPro" id="IPR036866">
    <property type="entry name" value="RibonucZ/Hydroxyglut_hydro"/>
</dbReference>
<evidence type="ECO:0000256" key="2">
    <source>
        <dbReference type="ARBA" id="ARBA00022475"/>
    </source>
</evidence>
<comment type="subcellular location">
    <subcellularLocation>
        <location evidence="1">Cell membrane</location>
        <topology evidence="1">Multi-pass membrane protein</topology>
    </subcellularLocation>
</comment>
<evidence type="ECO:0000256" key="6">
    <source>
        <dbReference type="SAM" id="Phobius"/>
    </source>
</evidence>
<dbReference type="PANTHER" id="PTHR30619:SF1">
    <property type="entry name" value="RECOMBINATION PROTEIN 2"/>
    <property type="match status" value="1"/>
</dbReference>
<feature type="transmembrane region" description="Helical" evidence="6">
    <location>
        <begin position="457"/>
        <end position="478"/>
    </location>
</feature>
<sequence>MTEPSRPPDLRVVLLAVMSWAGALAGFLLPAWVTAAALGIGAAVLAARRRTGHSSLALVAWLVAAAAVAGSAMLRTEANQSSLLAELARDEAFVTATVEVTADPLLRQGTYGPFVLVRARTLEVTGRGHTGHTRVPVLLIGEPQWRDVEVGATVQVSGGAARPDGNDLAAVISTQRAPVVLEPPGAVLDAAARVRAGIRGAVAPLDLEERTLIPALVVGDDQAMPVAMVEDFRTTGLTHLAAVSGTNLTLVVGFVLIMARWCGVRARGLVWVGAVGVVGFVLLARTEPSVVRAAAMGSVALIGMGSNGRERGTRALGVAVFGLLLFDPWLALSLGFVLSALATAGILFLAPVWRDSLMRWTPRWVAEAVSVPLAAQLVCTPVVAAISDQVSLVAVVANTLVAPVVGPTTVLGLVGGLSMLGVTPLGLSCGWLAGWCAWWIVAVAQHGARLPSAALEWVASPLSIVALSIICVGAVVAMPRLLARRRLSLLAVALALVLLVRPLPSPGWPPTGWVMVACDVGQGDGVVLNAGGGNAVVVDVGPDPVAIDGCLDRLGVQRLPVVVLTHFHADHVDGLSGALSDRTVGRIDVTALAEPSEGAADVVAEAEAAGIPVRVPEYGAVQHIGALSVQVVGPVESLIRAGVGEESSDVNNASVALVAQVGEVRIMLGGDMEPEAQRLLHRSAPQLRVDVVKVPHHGSRYQDPGFLTGLGARLAVISAGEGNEYGHPAPETVSLLEDAGMVVRRTDHSGDVAVVVVTDGDLRVATSDG</sequence>
<evidence type="ECO:0000259" key="8">
    <source>
        <dbReference type="Pfam" id="PF03772"/>
    </source>
</evidence>
<feature type="transmembrane region" description="Helical" evidence="6">
    <location>
        <begin position="392"/>
        <end position="413"/>
    </location>
</feature>
<dbReference type="NCBIfam" id="TIGR00360">
    <property type="entry name" value="ComEC_N-term"/>
    <property type="match status" value="1"/>
</dbReference>
<dbReference type="EMBL" id="CADCUJ010000088">
    <property type="protein sequence ID" value="CAA9358812.1"/>
    <property type="molecule type" value="Genomic_DNA"/>
</dbReference>
<evidence type="ECO:0000256" key="1">
    <source>
        <dbReference type="ARBA" id="ARBA00004651"/>
    </source>
</evidence>
<dbReference type="AlphaFoldDB" id="A0A6J4MIK4"/>
<keyword evidence="2" id="KW-1003">Cell membrane</keyword>
<organism evidence="9">
    <name type="scientific">uncultured Nocardioidaceae bacterium</name>
    <dbReference type="NCBI Taxonomy" id="253824"/>
    <lineage>
        <taxon>Bacteria</taxon>
        <taxon>Bacillati</taxon>
        <taxon>Actinomycetota</taxon>
        <taxon>Actinomycetes</taxon>
        <taxon>Propionibacteriales</taxon>
        <taxon>Nocardioidaceae</taxon>
        <taxon>environmental samples</taxon>
    </lineage>
</organism>
<feature type="transmembrane region" description="Helical" evidence="6">
    <location>
        <begin position="20"/>
        <end position="44"/>
    </location>
</feature>
<keyword evidence="5 6" id="KW-0472">Membrane</keyword>
<dbReference type="Pfam" id="PF03772">
    <property type="entry name" value="Competence"/>
    <property type="match status" value="1"/>
</dbReference>
<reference evidence="9" key="1">
    <citation type="submission" date="2020-02" db="EMBL/GenBank/DDBJ databases">
        <authorList>
            <person name="Meier V. D."/>
        </authorList>
    </citation>
    <scope>NUCLEOTIDE SEQUENCE</scope>
    <source>
        <strain evidence="9">AVDCRST_MAG72</strain>
    </source>
</reference>
<accession>A0A6J4MIK4</accession>
<keyword evidence="3 6" id="KW-0812">Transmembrane</keyword>